<sequence>MNTTIPIREKSNRLMRIIGPILMTQIALYLMTFFDIVMTGRYDTAHLGGVSVGSSLWMPIYTGLAGILSGLTPLIAHEYGARKKQNIRPLVQQGLYISIALALFIFGLIFLLLPSVIQMIDLEPLVREVAMSYLIGMSLGLFPLFAYTVFRSFFDALGATRVSMFIIGLTAPINIVLNYMLIYGKFGLPELGGAGAGYASGITYWIVFFVAVAIATWNRQFASYRLLFNWPRIRFAEWGHILKIGIPIGIAIFVETSIFSAVTLLMSNAYSTEIISAHQIALNFTSFLYMMPLSISFGVTIVVGQSVGAKAWQDAKEYSFLAVGVALLFSLISIMILLTFRHSIASIYTADAQLIMLSAKFFIFSAFFQLSDAVLAPIQGALRGYKDVNATFITAIISFWVIGLPVGYVMATYTSLGPYGYWVGLITGLTLGAIGLFIRLRIVQRKIIA</sequence>
<keyword evidence="6" id="KW-0050">Antiport</keyword>
<dbReference type="InterPro" id="IPR048279">
    <property type="entry name" value="MdtK-like"/>
</dbReference>
<dbReference type="Pfam" id="PF01554">
    <property type="entry name" value="MatE"/>
    <property type="match status" value="2"/>
</dbReference>
<evidence type="ECO:0000256" key="10">
    <source>
        <dbReference type="ARBA" id="ARBA00023065"/>
    </source>
</evidence>
<comment type="similarity">
    <text evidence="3">Belongs to the multi antimicrobial extrusion (MATE) (TC 2.A.66.1) family.</text>
</comment>
<evidence type="ECO:0000256" key="8">
    <source>
        <dbReference type="ARBA" id="ARBA00022692"/>
    </source>
</evidence>
<feature type="transmembrane region" description="Helical" evidence="13">
    <location>
        <begin position="352"/>
        <end position="378"/>
    </location>
</feature>
<keyword evidence="11 13" id="KW-0472">Membrane</keyword>
<evidence type="ECO:0000256" key="12">
    <source>
        <dbReference type="ARBA" id="ARBA00031636"/>
    </source>
</evidence>
<feature type="transmembrane region" description="Helical" evidence="13">
    <location>
        <begin position="419"/>
        <end position="438"/>
    </location>
</feature>
<accession>A0A8J7KGY1</accession>
<evidence type="ECO:0000256" key="1">
    <source>
        <dbReference type="ARBA" id="ARBA00003408"/>
    </source>
</evidence>
<evidence type="ECO:0000256" key="11">
    <source>
        <dbReference type="ARBA" id="ARBA00023136"/>
    </source>
</evidence>
<reference evidence="14" key="1">
    <citation type="submission" date="2020-11" db="EMBL/GenBank/DDBJ databases">
        <title>Multidrug resistant novel bacterium Savagea serpentis sp. nov., isolated from the scats of a vine snake (Ahaetulla nasuta).</title>
        <authorList>
            <person name="Venkata Ramana V."/>
            <person name="Vikas Patil S."/>
            <person name="Yogita Lugani V."/>
        </authorList>
    </citation>
    <scope>NUCLEOTIDE SEQUENCE</scope>
    <source>
        <strain evidence="14">SN6</strain>
    </source>
</reference>
<dbReference type="NCBIfam" id="TIGR00797">
    <property type="entry name" value="matE"/>
    <property type="match status" value="1"/>
</dbReference>
<keyword evidence="15" id="KW-1185">Reference proteome</keyword>
<evidence type="ECO:0000313" key="14">
    <source>
        <dbReference type="EMBL" id="MBF4500353.1"/>
    </source>
</evidence>
<dbReference type="AlphaFoldDB" id="A0A8J7KGY1"/>
<dbReference type="GO" id="GO:0005886">
    <property type="term" value="C:plasma membrane"/>
    <property type="evidence" value="ECO:0007669"/>
    <property type="project" value="UniProtKB-SubCell"/>
</dbReference>
<evidence type="ECO:0000313" key="15">
    <source>
        <dbReference type="Proteomes" id="UP000622653"/>
    </source>
</evidence>
<feature type="transmembrane region" description="Helical" evidence="13">
    <location>
        <begin position="129"/>
        <end position="150"/>
    </location>
</feature>
<keyword evidence="5" id="KW-0813">Transport</keyword>
<evidence type="ECO:0000256" key="3">
    <source>
        <dbReference type="ARBA" id="ARBA00010199"/>
    </source>
</evidence>
<proteinExistence type="inferred from homology"/>
<dbReference type="PANTHER" id="PTHR43298">
    <property type="entry name" value="MULTIDRUG RESISTANCE PROTEIN NORM-RELATED"/>
    <property type="match status" value="1"/>
</dbReference>
<feature type="transmembrane region" description="Helical" evidence="13">
    <location>
        <begin position="286"/>
        <end position="308"/>
    </location>
</feature>
<dbReference type="InterPro" id="IPR002528">
    <property type="entry name" value="MATE_fam"/>
</dbReference>
<dbReference type="PANTHER" id="PTHR43298:SF2">
    <property type="entry name" value="FMN_FAD EXPORTER YEEO-RELATED"/>
    <property type="match status" value="1"/>
</dbReference>
<feature type="transmembrane region" description="Helical" evidence="13">
    <location>
        <begin position="241"/>
        <end position="266"/>
    </location>
</feature>
<feature type="transmembrane region" description="Helical" evidence="13">
    <location>
        <begin position="390"/>
        <end position="413"/>
    </location>
</feature>
<evidence type="ECO:0000256" key="2">
    <source>
        <dbReference type="ARBA" id="ARBA00004651"/>
    </source>
</evidence>
<keyword evidence="10" id="KW-0406">Ion transport</keyword>
<keyword evidence="7" id="KW-1003">Cell membrane</keyword>
<evidence type="ECO:0000256" key="4">
    <source>
        <dbReference type="ARBA" id="ARBA00020268"/>
    </source>
</evidence>
<dbReference type="EMBL" id="JADKPV010000001">
    <property type="protein sequence ID" value="MBF4500353.1"/>
    <property type="molecule type" value="Genomic_DNA"/>
</dbReference>
<evidence type="ECO:0000256" key="5">
    <source>
        <dbReference type="ARBA" id="ARBA00022448"/>
    </source>
</evidence>
<evidence type="ECO:0000256" key="7">
    <source>
        <dbReference type="ARBA" id="ARBA00022475"/>
    </source>
</evidence>
<dbReference type="GO" id="GO:0006811">
    <property type="term" value="P:monoatomic ion transport"/>
    <property type="evidence" value="ECO:0007669"/>
    <property type="project" value="UniProtKB-KW"/>
</dbReference>
<comment type="caution">
    <text evidence="14">The sequence shown here is derived from an EMBL/GenBank/DDBJ whole genome shotgun (WGS) entry which is preliminary data.</text>
</comment>
<gene>
    <name evidence="14" type="ORF">IRY55_03165</name>
</gene>
<keyword evidence="8 13" id="KW-0812">Transmembrane</keyword>
<dbReference type="PIRSF" id="PIRSF006603">
    <property type="entry name" value="DinF"/>
    <property type="match status" value="1"/>
</dbReference>
<feature type="transmembrane region" description="Helical" evidence="13">
    <location>
        <begin position="202"/>
        <end position="221"/>
    </location>
</feature>
<organism evidence="14 15">
    <name type="scientific">Savagea serpentis</name>
    <dbReference type="NCBI Taxonomy" id="2785297"/>
    <lineage>
        <taxon>Bacteria</taxon>
        <taxon>Bacillati</taxon>
        <taxon>Bacillota</taxon>
        <taxon>Bacilli</taxon>
        <taxon>Bacillales</taxon>
        <taxon>Caryophanaceae</taxon>
        <taxon>Savagea</taxon>
    </lineage>
</organism>
<dbReference type="GO" id="GO:0042910">
    <property type="term" value="F:xenobiotic transmembrane transporter activity"/>
    <property type="evidence" value="ECO:0007669"/>
    <property type="project" value="InterPro"/>
</dbReference>
<feature type="transmembrane region" description="Helical" evidence="13">
    <location>
        <begin position="162"/>
        <end position="182"/>
    </location>
</feature>
<dbReference type="Proteomes" id="UP000622653">
    <property type="component" value="Unassembled WGS sequence"/>
</dbReference>
<evidence type="ECO:0000256" key="6">
    <source>
        <dbReference type="ARBA" id="ARBA00022449"/>
    </source>
</evidence>
<keyword evidence="9 13" id="KW-1133">Transmembrane helix</keyword>
<evidence type="ECO:0000256" key="13">
    <source>
        <dbReference type="SAM" id="Phobius"/>
    </source>
</evidence>
<evidence type="ECO:0000256" key="9">
    <source>
        <dbReference type="ARBA" id="ARBA00022989"/>
    </source>
</evidence>
<feature type="transmembrane region" description="Helical" evidence="13">
    <location>
        <begin position="95"/>
        <end position="117"/>
    </location>
</feature>
<comment type="function">
    <text evidence="1">Multidrug efflux pump.</text>
</comment>
<dbReference type="RefSeq" id="WP_194561796.1">
    <property type="nucleotide sequence ID" value="NZ_JADKPV010000001.1"/>
</dbReference>
<name>A0A8J7KGY1_9BACL</name>
<feature type="transmembrane region" description="Helical" evidence="13">
    <location>
        <begin position="320"/>
        <end position="340"/>
    </location>
</feature>
<dbReference type="InterPro" id="IPR050222">
    <property type="entry name" value="MATE_MdtK"/>
</dbReference>
<comment type="subcellular location">
    <subcellularLocation>
        <location evidence="2">Cell membrane</location>
        <topology evidence="2">Multi-pass membrane protein</topology>
    </subcellularLocation>
</comment>
<feature type="transmembrane region" description="Helical" evidence="13">
    <location>
        <begin position="17"/>
        <end position="36"/>
    </location>
</feature>
<protein>
    <recommendedName>
        <fullName evidence="4">Probable multidrug resistance protein NorM</fullName>
    </recommendedName>
    <alternativeName>
        <fullName evidence="12">Multidrug-efflux transporter</fullName>
    </alternativeName>
</protein>
<feature type="transmembrane region" description="Helical" evidence="13">
    <location>
        <begin position="56"/>
        <end position="75"/>
    </location>
</feature>
<dbReference type="GO" id="GO:0015297">
    <property type="term" value="F:antiporter activity"/>
    <property type="evidence" value="ECO:0007669"/>
    <property type="project" value="UniProtKB-KW"/>
</dbReference>
<dbReference type="CDD" id="cd13131">
    <property type="entry name" value="MATE_NorM_like"/>
    <property type="match status" value="1"/>
</dbReference>